<protein>
    <recommendedName>
        <fullName evidence="4">OmpR/PhoB-type domain-containing protein</fullName>
    </recommendedName>
</protein>
<dbReference type="InterPro" id="IPR001867">
    <property type="entry name" value="OmpR/PhoB-type_DNA-bd"/>
</dbReference>
<dbReference type="PROSITE" id="PS51755">
    <property type="entry name" value="OMPR_PHOB"/>
    <property type="match status" value="1"/>
</dbReference>
<keyword evidence="3" id="KW-0472">Membrane</keyword>
<gene>
    <name evidence="5" type="ORF">C9I98_10840</name>
</gene>
<dbReference type="GO" id="GO:0003677">
    <property type="term" value="F:DNA binding"/>
    <property type="evidence" value="ECO:0007669"/>
    <property type="project" value="UniProtKB-UniRule"/>
</dbReference>
<dbReference type="Proteomes" id="UP000241771">
    <property type="component" value="Unassembled WGS sequence"/>
</dbReference>
<evidence type="ECO:0000313" key="6">
    <source>
        <dbReference type="Proteomes" id="UP000241771"/>
    </source>
</evidence>
<proteinExistence type="predicted"/>
<keyword evidence="1 2" id="KW-0238">DNA-binding</keyword>
<dbReference type="Pfam" id="PF00486">
    <property type="entry name" value="Trans_reg_C"/>
    <property type="match status" value="1"/>
</dbReference>
<dbReference type="Gene3D" id="1.10.10.10">
    <property type="entry name" value="Winged helix-like DNA-binding domain superfamily/Winged helix DNA-binding domain"/>
    <property type="match status" value="1"/>
</dbReference>
<dbReference type="AlphaFoldDB" id="A0A2T3NUJ7"/>
<dbReference type="SUPFAM" id="SSF46894">
    <property type="entry name" value="C-terminal effector domain of the bipartite response regulators"/>
    <property type="match status" value="1"/>
</dbReference>
<accession>A0A2T3NUJ7</accession>
<name>A0A2T3NUJ7_9GAMM</name>
<dbReference type="InterPro" id="IPR016032">
    <property type="entry name" value="Sig_transdc_resp-reg_C-effctor"/>
</dbReference>
<dbReference type="EMBL" id="PYMA01000005">
    <property type="protein sequence ID" value="PSW19943.1"/>
    <property type="molecule type" value="Genomic_DNA"/>
</dbReference>
<keyword evidence="3" id="KW-1133">Transmembrane helix</keyword>
<dbReference type="CDD" id="cd00383">
    <property type="entry name" value="trans_reg_C"/>
    <property type="match status" value="1"/>
</dbReference>
<dbReference type="RefSeq" id="WP_107271956.1">
    <property type="nucleotide sequence ID" value="NZ_PYMA01000005.1"/>
</dbReference>
<feature type="DNA-binding region" description="OmpR/PhoB-type" evidence="2">
    <location>
        <begin position="4"/>
        <end position="102"/>
    </location>
</feature>
<feature type="domain" description="OmpR/PhoB-type" evidence="4">
    <location>
        <begin position="4"/>
        <end position="102"/>
    </location>
</feature>
<comment type="caution">
    <text evidence="5">The sequence shown here is derived from an EMBL/GenBank/DDBJ whole genome shotgun (WGS) entry which is preliminary data.</text>
</comment>
<reference evidence="5 6" key="1">
    <citation type="submission" date="2018-01" db="EMBL/GenBank/DDBJ databases">
        <title>Whole genome sequencing of Histamine producing bacteria.</title>
        <authorList>
            <person name="Butler K."/>
        </authorList>
    </citation>
    <scope>NUCLEOTIDE SEQUENCE [LARGE SCALE GENOMIC DNA]</scope>
    <source>
        <strain evidence="5 6">DSM 100436</strain>
    </source>
</reference>
<keyword evidence="6" id="KW-1185">Reference proteome</keyword>
<dbReference type="SMART" id="SM00862">
    <property type="entry name" value="Trans_reg_C"/>
    <property type="match status" value="1"/>
</dbReference>
<evidence type="ECO:0000259" key="4">
    <source>
        <dbReference type="PROSITE" id="PS51755"/>
    </source>
</evidence>
<evidence type="ECO:0000256" key="2">
    <source>
        <dbReference type="PROSITE-ProRule" id="PRU01091"/>
    </source>
</evidence>
<keyword evidence="3" id="KW-0812">Transmembrane</keyword>
<dbReference type="GO" id="GO:0006355">
    <property type="term" value="P:regulation of DNA-templated transcription"/>
    <property type="evidence" value="ECO:0007669"/>
    <property type="project" value="InterPro"/>
</dbReference>
<dbReference type="GO" id="GO:0000160">
    <property type="term" value="P:phosphorelay signal transduction system"/>
    <property type="evidence" value="ECO:0007669"/>
    <property type="project" value="InterPro"/>
</dbReference>
<feature type="transmembrane region" description="Helical" evidence="3">
    <location>
        <begin position="123"/>
        <end position="146"/>
    </location>
</feature>
<sequence>MSGKHKYKFINGVFFIPSLGVIQSETTTQKLNLSEQYILQFLIDNANRPVTKSELLKAGWPERVVSEASLFQTIRSLRVKLQENSKGEIVETLPRVGYQITRFSQEVYVDKQPIEFTKITRAYLPYIMVSLLGVIMVALASLYWVYGYKYPTQDEYLTRTLTLGTTDITIIGLSNAGVDDLESKLQKIYTQHEKQGTVANLTNIMLYAYKGEQHYSVSWCRRDEANYCQPYTDQSYLIAFNDWDKFEHQTLTNLNIIRKDPIIQTDMARDPTAEVFLKFVDESGIDSQVVYHYMSKNKDGKLNHSYLTFIAEKDTEYHHALSIGSAVITQAVNNSPFMAVGELKPGMYHWAYQDNDLITENESTALMVEKQVKDRFESKTISYTYLLYHQPYLDLVLNDEVGLYWAHNSDQAATTFNYEDY</sequence>
<organism evidence="5 6">
    <name type="scientific">Photobacterium sanctipauli</name>
    <dbReference type="NCBI Taxonomy" id="1342794"/>
    <lineage>
        <taxon>Bacteria</taxon>
        <taxon>Pseudomonadati</taxon>
        <taxon>Pseudomonadota</taxon>
        <taxon>Gammaproteobacteria</taxon>
        <taxon>Vibrionales</taxon>
        <taxon>Vibrionaceae</taxon>
        <taxon>Photobacterium</taxon>
    </lineage>
</organism>
<evidence type="ECO:0000256" key="1">
    <source>
        <dbReference type="ARBA" id="ARBA00023125"/>
    </source>
</evidence>
<evidence type="ECO:0000313" key="5">
    <source>
        <dbReference type="EMBL" id="PSW19943.1"/>
    </source>
</evidence>
<dbReference type="InterPro" id="IPR036388">
    <property type="entry name" value="WH-like_DNA-bd_sf"/>
</dbReference>
<evidence type="ECO:0000256" key="3">
    <source>
        <dbReference type="SAM" id="Phobius"/>
    </source>
</evidence>